<dbReference type="InterPro" id="IPR037160">
    <property type="entry name" value="DNA_Pol_thumb_sf"/>
</dbReference>
<keyword evidence="5" id="KW-0548">Nucleotidyltransferase</keyword>
<comment type="catalytic activity">
    <reaction evidence="8">
        <text>DNA(n) + a 2'-deoxyribonucleoside 5'-triphosphate = DNA(n+1) + diphosphate</text>
        <dbReference type="Rhea" id="RHEA:22508"/>
        <dbReference type="Rhea" id="RHEA-COMP:17339"/>
        <dbReference type="Rhea" id="RHEA-COMP:17340"/>
        <dbReference type="ChEBI" id="CHEBI:33019"/>
        <dbReference type="ChEBI" id="CHEBI:61560"/>
        <dbReference type="ChEBI" id="CHEBI:173112"/>
        <dbReference type="EC" id="2.7.7.7"/>
    </reaction>
</comment>
<evidence type="ECO:0000256" key="8">
    <source>
        <dbReference type="ARBA" id="ARBA00049244"/>
    </source>
</evidence>
<dbReference type="NCBIfam" id="NF006375">
    <property type="entry name" value="PRK08609.1"/>
    <property type="match status" value="1"/>
</dbReference>
<dbReference type="PANTHER" id="PTHR36928:SF1">
    <property type="entry name" value="PHOSPHATASE YCDX-RELATED"/>
    <property type="match status" value="1"/>
</dbReference>
<dbReference type="InterPro" id="IPR029398">
    <property type="entry name" value="PolB_thumb"/>
</dbReference>
<comment type="cofactor">
    <cofactor evidence="1">
        <name>Mg(2+)</name>
        <dbReference type="ChEBI" id="CHEBI:18420"/>
    </cofactor>
</comment>
<keyword evidence="12" id="KW-0269">Exonuclease</keyword>
<keyword evidence="13" id="KW-1185">Reference proteome</keyword>
<dbReference type="InterPro" id="IPR016195">
    <property type="entry name" value="Pol/histidinol_Pase-like"/>
</dbReference>
<dbReference type="EMBL" id="JBHSOZ010000003">
    <property type="protein sequence ID" value="MFC5712721.1"/>
    <property type="molecule type" value="Genomic_DNA"/>
</dbReference>
<dbReference type="SMART" id="SM00483">
    <property type="entry name" value="POLXc"/>
    <property type="match status" value="1"/>
</dbReference>
<sequence>MRMNKKEMIQLLEKIAVYMEIKGENPFKVSAYRKAAGALEKDERTLDEIHDPSELSGIGKGTASVIEELRETGTSELLEELKKDIPEGLLALLKLPGLGGKKIGRLYQELGVVDVQTLKAACEEEKVQKLSGFGAKSEEKILATIEEIGSRPERLPLAYMMEIADWVDARLEDLKGIIRYERAGSLRRIEETVKDLDYIIAVEDAEEVRRQLVAMESVTNIIADGTSKVSLEVSFDFTVGIDFRLVKDEEFATTLHHFTGSKEHNVLMRQLAKAQGEKVSEYGVESLDSGKVKTFASEKEFYKHFNLHYIPPEARSGLHETEIFKEPKELLQINDIRADLHMHTTWSDGGYSVKEMAEAARERGYEYIAITDHSKFLQVANGLNEDRLKRQQEEIQRVNEAMDDITIFSGIEMDIRPDGTLDFEDETLMELDFVIASIHSSFSQKRETIMKRLETALTNPYVNLIAHPTGRLIGRREGYDVDVEQLIEKAAKTGTALELNANPHRLDLSAKWLKLAAEKGAVISINTDSHQTSTFKFMEVGTGFARKAMLTKDQVLNTWSKDDFLSFVNKKQNNSGEK</sequence>
<evidence type="ECO:0000256" key="4">
    <source>
        <dbReference type="ARBA" id="ARBA00022679"/>
    </source>
</evidence>
<evidence type="ECO:0000259" key="11">
    <source>
        <dbReference type="SMART" id="SM00483"/>
    </source>
</evidence>
<dbReference type="CDD" id="cd00141">
    <property type="entry name" value="NT_POLXc"/>
    <property type="match status" value="1"/>
</dbReference>
<evidence type="ECO:0000313" key="13">
    <source>
        <dbReference type="Proteomes" id="UP001596142"/>
    </source>
</evidence>
<keyword evidence="6" id="KW-0235">DNA replication</keyword>
<dbReference type="InterPro" id="IPR004013">
    <property type="entry name" value="PHP_dom"/>
</dbReference>
<dbReference type="Pfam" id="PF14716">
    <property type="entry name" value="HHH_8"/>
    <property type="match status" value="1"/>
</dbReference>
<evidence type="ECO:0000256" key="7">
    <source>
        <dbReference type="ARBA" id="ARBA00022932"/>
    </source>
</evidence>
<keyword evidence="3" id="KW-0237">DNA synthesis</keyword>
<dbReference type="RefSeq" id="WP_385940499.1">
    <property type="nucleotide sequence ID" value="NZ_JBHSOZ010000003.1"/>
</dbReference>
<keyword evidence="12" id="KW-0378">Hydrolase</keyword>
<name>A0ABW0YM33_9BACI</name>
<dbReference type="InterPro" id="IPR027421">
    <property type="entry name" value="DNA_pol_lamdba_lyase_dom_sf"/>
</dbReference>
<comment type="caution">
    <text evidence="12">The sequence shown here is derived from an EMBL/GenBank/DDBJ whole genome shotgun (WGS) entry which is preliminary data.</text>
</comment>
<feature type="domain" description="Helix-hairpin-helix DNA-binding motif class 1" evidence="9">
    <location>
        <begin position="90"/>
        <end position="109"/>
    </location>
</feature>
<dbReference type="Gene3D" id="1.10.150.20">
    <property type="entry name" value="5' to 3' exonuclease, C-terminal subdomain"/>
    <property type="match status" value="1"/>
</dbReference>
<evidence type="ECO:0000313" key="12">
    <source>
        <dbReference type="EMBL" id="MFC5712721.1"/>
    </source>
</evidence>
<dbReference type="InterPro" id="IPR003141">
    <property type="entry name" value="Pol/His_phosphatase_N"/>
</dbReference>
<dbReference type="SUPFAM" id="SSF47802">
    <property type="entry name" value="DNA polymerase beta, N-terminal domain-like"/>
    <property type="match status" value="1"/>
</dbReference>
<feature type="domain" description="DNA-directed DNA polymerase X" evidence="11">
    <location>
        <begin position="2"/>
        <end position="316"/>
    </location>
</feature>
<evidence type="ECO:0000259" key="9">
    <source>
        <dbReference type="SMART" id="SM00278"/>
    </source>
</evidence>
<gene>
    <name evidence="12" type="primary">polX</name>
    <name evidence="12" type="ORF">ACFPU1_08000</name>
</gene>
<dbReference type="Gene3D" id="3.20.20.140">
    <property type="entry name" value="Metal-dependent hydrolases"/>
    <property type="match status" value="1"/>
</dbReference>
<evidence type="ECO:0000256" key="2">
    <source>
        <dbReference type="ARBA" id="ARBA00012417"/>
    </source>
</evidence>
<keyword evidence="12" id="KW-0540">Nuclease</keyword>
<protein>
    <recommendedName>
        <fullName evidence="2">DNA-directed DNA polymerase</fullName>
        <ecNumber evidence="2">2.7.7.7</ecNumber>
    </recommendedName>
</protein>
<dbReference type="InterPro" id="IPR043519">
    <property type="entry name" value="NT_sf"/>
</dbReference>
<organism evidence="12 13">
    <name type="scientific">Thalassorhabdus alkalitolerans</name>
    <dbReference type="NCBI Taxonomy" id="2282697"/>
    <lineage>
        <taxon>Bacteria</taxon>
        <taxon>Bacillati</taxon>
        <taxon>Bacillota</taxon>
        <taxon>Bacilli</taxon>
        <taxon>Bacillales</taxon>
        <taxon>Bacillaceae</taxon>
        <taxon>Thalassorhabdus</taxon>
    </lineage>
</organism>
<evidence type="ECO:0000259" key="10">
    <source>
        <dbReference type="SMART" id="SM00481"/>
    </source>
</evidence>
<proteinExistence type="predicted"/>
<dbReference type="SMART" id="SM00278">
    <property type="entry name" value="HhH1"/>
    <property type="match status" value="2"/>
</dbReference>
<feature type="domain" description="Polymerase/histidinol phosphatase N-terminal" evidence="10">
    <location>
        <begin position="338"/>
        <end position="417"/>
    </location>
</feature>
<dbReference type="PIRSF" id="PIRSF005047">
    <property type="entry name" value="UCP005047_YshC"/>
    <property type="match status" value="1"/>
</dbReference>
<dbReference type="Pfam" id="PF14791">
    <property type="entry name" value="DNA_pol_B_thumb"/>
    <property type="match status" value="1"/>
</dbReference>
<dbReference type="InterPro" id="IPR022311">
    <property type="entry name" value="PolX-like"/>
</dbReference>
<dbReference type="Proteomes" id="UP001596142">
    <property type="component" value="Unassembled WGS sequence"/>
</dbReference>
<dbReference type="InterPro" id="IPR010996">
    <property type="entry name" value="HHH_MUS81"/>
</dbReference>
<dbReference type="SUPFAM" id="SSF89550">
    <property type="entry name" value="PHP domain-like"/>
    <property type="match status" value="1"/>
</dbReference>
<accession>A0ABW0YM33</accession>
<evidence type="ECO:0000256" key="5">
    <source>
        <dbReference type="ARBA" id="ARBA00022695"/>
    </source>
</evidence>
<keyword evidence="4" id="KW-0808">Transferase</keyword>
<evidence type="ECO:0000256" key="6">
    <source>
        <dbReference type="ARBA" id="ARBA00022705"/>
    </source>
</evidence>
<dbReference type="SUPFAM" id="SSF81301">
    <property type="entry name" value="Nucleotidyltransferase"/>
    <property type="match status" value="1"/>
</dbReference>
<dbReference type="InterPro" id="IPR047967">
    <property type="entry name" value="PolX_PHP"/>
</dbReference>
<keyword evidence="7" id="KW-0239">DNA-directed DNA polymerase</keyword>
<dbReference type="InterPro" id="IPR003583">
    <property type="entry name" value="Hlx-hairpin-Hlx_DNA-bd_motif"/>
</dbReference>
<dbReference type="Gene3D" id="1.10.150.110">
    <property type="entry name" value="DNA polymerase beta, N-terminal domain-like"/>
    <property type="match status" value="1"/>
</dbReference>
<dbReference type="CDD" id="cd07436">
    <property type="entry name" value="PHP_PolX"/>
    <property type="match status" value="1"/>
</dbReference>
<dbReference type="InterPro" id="IPR002054">
    <property type="entry name" value="DNA-dir_DNA_pol_X"/>
</dbReference>
<reference evidence="13" key="1">
    <citation type="journal article" date="2019" name="Int. J. Syst. Evol. Microbiol.">
        <title>The Global Catalogue of Microorganisms (GCM) 10K type strain sequencing project: providing services to taxonomists for standard genome sequencing and annotation.</title>
        <authorList>
            <consortium name="The Broad Institute Genomics Platform"/>
            <consortium name="The Broad Institute Genome Sequencing Center for Infectious Disease"/>
            <person name="Wu L."/>
            <person name="Ma J."/>
        </authorList>
    </citation>
    <scope>NUCLEOTIDE SEQUENCE [LARGE SCALE GENOMIC DNA]</scope>
    <source>
        <strain evidence="13">CECT 7184</strain>
    </source>
</reference>
<dbReference type="PANTHER" id="PTHR36928">
    <property type="entry name" value="PHOSPHATASE YCDX-RELATED"/>
    <property type="match status" value="1"/>
</dbReference>
<dbReference type="EC" id="2.7.7.7" evidence="2"/>
<dbReference type="Gene3D" id="3.30.460.10">
    <property type="entry name" value="Beta Polymerase, domain 2"/>
    <property type="match status" value="1"/>
</dbReference>
<feature type="domain" description="Helix-hairpin-helix DNA-binding motif class 1" evidence="9">
    <location>
        <begin position="125"/>
        <end position="144"/>
    </location>
</feature>
<evidence type="ECO:0000256" key="3">
    <source>
        <dbReference type="ARBA" id="ARBA00022634"/>
    </source>
</evidence>
<dbReference type="InterPro" id="IPR050243">
    <property type="entry name" value="PHP_phosphatase"/>
</dbReference>
<dbReference type="GO" id="GO:0004527">
    <property type="term" value="F:exonuclease activity"/>
    <property type="evidence" value="ECO:0007669"/>
    <property type="project" value="UniProtKB-KW"/>
</dbReference>
<evidence type="ECO:0000256" key="1">
    <source>
        <dbReference type="ARBA" id="ARBA00001946"/>
    </source>
</evidence>
<dbReference type="SMART" id="SM00481">
    <property type="entry name" value="POLIIIAc"/>
    <property type="match status" value="1"/>
</dbReference>
<dbReference type="Pfam" id="PF14520">
    <property type="entry name" value="HHH_5"/>
    <property type="match status" value="1"/>
</dbReference>
<dbReference type="Pfam" id="PF02811">
    <property type="entry name" value="PHP"/>
    <property type="match status" value="1"/>
</dbReference>
<dbReference type="Gene3D" id="3.30.210.10">
    <property type="entry name" value="DNA polymerase, thumb domain"/>
    <property type="match status" value="1"/>
</dbReference>